<dbReference type="InterPro" id="IPR011765">
    <property type="entry name" value="Pept_M16_N"/>
</dbReference>
<dbReference type="GO" id="GO:0006627">
    <property type="term" value="P:protein processing involved in protein targeting to mitochondrion"/>
    <property type="evidence" value="ECO:0007669"/>
    <property type="project" value="TreeGrafter"/>
</dbReference>
<evidence type="ECO:0000256" key="7">
    <source>
        <dbReference type="ARBA" id="ARBA00022833"/>
    </source>
</evidence>
<organism evidence="11 12">
    <name type="scientific">Coemansia thaxteri</name>
    <dbReference type="NCBI Taxonomy" id="2663907"/>
    <lineage>
        <taxon>Eukaryota</taxon>
        <taxon>Fungi</taxon>
        <taxon>Fungi incertae sedis</taxon>
        <taxon>Zoopagomycota</taxon>
        <taxon>Kickxellomycotina</taxon>
        <taxon>Kickxellomycetes</taxon>
        <taxon>Kickxellales</taxon>
        <taxon>Kickxellaceae</taxon>
        <taxon>Coemansia</taxon>
    </lineage>
</organism>
<feature type="non-terminal residue" evidence="11">
    <location>
        <position position="1"/>
    </location>
</feature>
<dbReference type="InterPro" id="IPR050361">
    <property type="entry name" value="MPP/UQCRC_Complex"/>
</dbReference>
<evidence type="ECO:0000256" key="8">
    <source>
        <dbReference type="ARBA" id="ARBA00023049"/>
    </source>
</evidence>
<dbReference type="GO" id="GO:0005739">
    <property type="term" value="C:mitochondrion"/>
    <property type="evidence" value="ECO:0007669"/>
    <property type="project" value="TreeGrafter"/>
</dbReference>
<dbReference type="PANTHER" id="PTHR11851">
    <property type="entry name" value="METALLOPROTEASE"/>
    <property type="match status" value="1"/>
</dbReference>
<evidence type="ECO:0000256" key="5">
    <source>
        <dbReference type="ARBA" id="ARBA00022723"/>
    </source>
</evidence>
<dbReference type="GO" id="GO:0004222">
    <property type="term" value="F:metalloendopeptidase activity"/>
    <property type="evidence" value="ECO:0007669"/>
    <property type="project" value="UniProtKB-EC"/>
</dbReference>
<name>A0A9W8B959_9FUNG</name>
<evidence type="ECO:0000256" key="4">
    <source>
        <dbReference type="ARBA" id="ARBA00022670"/>
    </source>
</evidence>
<gene>
    <name evidence="11" type="primary">MAS1</name>
    <name evidence="11" type="ORF">H4R26_006193</name>
</gene>
<dbReference type="EC" id="3.4.24.64" evidence="3"/>
<dbReference type="Gene3D" id="3.30.830.10">
    <property type="entry name" value="Metalloenzyme, LuxS/M16 peptidase-like"/>
    <property type="match status" value="1"/>
</dbReference>
<evidence type="ECO:0000256" key="1">
    <source>
        <dbReference type="ARBA" id="ARBA00001098"/>
    </source>
</evidence>
<evidence type="ECO:0000259" key="10">
    <source>
        <dbReference type="Pfam" id="PF00675"/>
    </source>
</evidence>
<keyword evidence="7" id="KW-0862">Zinc</keyword>
<evidence type="ECO:0000313" key="12">
    <source>
        <dbReference type="Proteomes" id="UP001150907"/>
    </source>
</evidence>
<dbReference type="PANTHER" id="PTHR11851:SF149">
    <property type="entry name" value="GH01077P"/>
    <property type="match status" value="1"/>
</dbReference>
<dbReference type="Proteomes" id="UP001150907">
    <property type="component" value="Unassembled WGS sequence"/>
</dbReference>
<evidence type="ECO:0000256" key="9">
    <source>
        <dbReference type="ARBA" id="ARBA00031018"/>
    </source>
</evidence>
<keyword evidence="12" id="KW-1185">Reference proteome</keyword>
<accession>A0A9W8B959</accession>
<feature type="domain" description="Peptidase M16 N-terminal" evidence="10">
    <location>
        <begin position="31"/>
        <end position="75"/>
    </location>
</feature>
<evidence type="ECO:0000256" key="3">
    <source>
        <dbReference type="ARBA" id="ARBA00012299"/>
    </source>
</evidence>
<dbReference type="InterPro" id="IPR011249">
    <property type="entry name" value="Metalloenz_LuxS/M16"/>
</dbReference>
<reference evidence="11" key="1">
    <citation type="submission" date="2022-07" db="EMBL/GenBank/DDBJ databases">
        <title>Phylogenomic reconstructions and comparative analyses of Kickxellomycotina fungi.</title>
        <authorList>
            <person name="Reynolds N.K."/>
            <person name="Stajich J.E."/>
            <person name="Barry K."/>
            <person name="Grigoriev I.V."/>
            <person name="Crous P."/>
            <person name="Smith M.E."/>
        </authorList>
    </citation>
    <scope>NUCLEOTIDE SEQUENCE</scope>
    <source>
        <strain evidence="11">IMI 214461</strain>
    </source>
</reference>
<dbReference type="EMBL" id="JANBQF010001810">
    <property type="protein sequence ID" value="KAJ1996465.1"/>
    <property type="molecule type" value="Genomic_DNA"/>
</dbReference>
<keyword evidence="5" id="KW-0479">Metal-binding</keyword>
<dbReference type="SUPFAM" id="SSF63411">
    <property type="entry name" value="LuxS/MPP-like metallohydrolase"/>
    <property type="match status" value="1"/>
</dbReference>
<dbReference type="Pfam" id="PF00675">
    <property type="entry name" value="Peptidase_M16"/>
    <property type="match status" value="1"/>
</dbReference>
<dbReference type="AlphaFoldDB" id="A0A9W8B959"/>
<keyword evidence="4" id="KW-0645">Protease</keyword>
<evidence type="ECO:0000256" key="2">
    <source>
        <dbReference type="ARBA" id="ARBA00007261"/>
    </source>
</evidence>
<evidence type="ECO:0000256" key="6">
    <source>
        <dbReference type="ARBA" id="ARBA00022801"/>
    </source>
</evidence>
<keyword evidence="6 11" id="KW-0378">Hydrolase</keyword>
<dbReference type="OrthoDB" id="10251424at2759"/>
<evidence type="ECO:0000313" key="11">
    <source>
        <dbReference type="EMBL" id="KAJ1996465.1"/>
    </source>
</evidence>
<protein>
    <recommendedName>
        <fullName evidence="3">mitochondrial processing peptidase</fullName>
        <ecNumber evidence="3">3.4.24.64</ecNumber>
    </recommendedName>
    <alternativeName>
        <fullName evidence="9">Beta-MPP</fullName>
    </alternativeName>
</protein>
<comment type="similarity">
    <text evidence="2">Belongs to the peptidase M16 family.</text>
</comment>
<keyword evidence="8" id="KW-0482">Metalloprotease</keyword>
<sequence length="86" mass="8953">LARPAGLQLARYATVNASKTQITTLPNGFTVATENNPSVKTATVGVWVNSGSRSETAKDNGSAHFLEHMAFKVSTAPKGHPCAIAS</sequence>
<comment type="caution">
    <text evidence="11">The sequence shown here is derived from an EMBL/GenBank/DDBJ whole genome shotgun (WGS) entry which is preliminary data.</text>
</comment>
<dbReference type="GO" id="GO:0046872">
    <property type="term" value="F:metal ion binding"/>
    <property type="evidence" value="ECO:0007669"/>
    <property type="project" value="UniProtKB-KW"/>
</dbReference>
<proteinExistence type="inferred from homology"/>
<comment type="catalytic activity">
    <reaction evidence="1">
        <text>Release of N-terminal transit peptides from precursor proteins imported into the mitochondrion, typically with Arg in position P2.</text>
        <dbReference type="EC" id="3.4.24.64"/>
    </reaction>
</comment>